<feature type="non-terminal residue" evidence="1">
    <location>
        <position position="612"/>
    </location>
</feature>
<proteinExistence type="predicted"/>
<evidence type="ECO:0000313" key="1">
    <source>
        <dbReference type="EMBL" id="KAJ1895060.1"/>
    </source>
</evidence>
<sequence length="612" mass="67183">MWDEDFGRRLRSAPLHSTSLSETPLQHAEDTAVKETHVPQAQALGQQSSKRRTRVSSRTIAPSQSRPRRSSCSRSRSCSRATKLSPTNKTQSLDSIPTEIKGTVTRSMARKLEQQGTSAATEPQQPPEEPTLQQPESQDPEEDMPRSLASYMRRSPQFNYDRFIPTHTSDLRPFEHKLPTASPAFSRAPITAHPNSAQIDEANRTYDALLRSELLNDRSSHSDFNSAQRMRASSPPPSRRPTSRRDLIGLSPRLLPSLVPWSGGTSGGSSSRPGTPPSSPPIFAFRSPRKATLASTGTPTTGRIFAHASSAHDVYRLSSVSSAAQRILKQQPKPRMISPDPIKVLDASGISDDFYLNLIDWSASDHLAVALGSTVVIWDARTSDTKHLCDTGINTVTSVRWGDNGRQLAIGLHSGIVQLWDPTNARLLRTFTTHSRRVGTLDWNGPVVSSGSRDRRIHNHDSRMRQGALVSTYHGHTAEVCGLRWSPHCNRQLASGGNDNLVLLWDTRYTPLDARVHARHPEIAPIAGVFRRPLFRLDAHTAAVKALAWSPTQPGLLASGGGTSDCCIRMWNTTTGTPVSSHKTDSQVCNLCWAPDGSELVSTHGYVNNHVV</sequence>
<organism evidence="1 2">
    <name type="scientific">Kickxella alabastrina</name>
    <dbReference type="NCBI Taxonomy" id="61397"/>
    <lineage>
        <taxon>Eukaryota</taxon>
        <taxon>Fungi</taxon>
        <taxon>Fungi incertae sedis</taxon>
        <taxon>Zoopagomycota</taxon>
        <taxon>Kickxellomycotina</taxon>
        <taxon>Kickxellomycetes</taxon>
        <taxon>Kickxellales</taxon>
        <taxon>Kickxellaceae</taxon>
        <taxon>Kickxella</taxon>
    </lineage>
</organism>
<protein>
    <submittedName>
        <fullName evidence="1">Substrate-specific activator of APC-dependent proteolysis</fullName>
    </submittedName>
</protein>
<dbReference type="EMBL" id="JANBPG010000611">
    <property type="protein sequence ID" value="KAJ1895060.1"/>
    <property type="molecule type" value="Genomic_DNA"/>
</dbReference>
<reference evidence="1" key="1">
    <citation type="submission" date="2022-07" db="EMBL/GenBank/DDBJ databases">
        <title>Phylogenomic reconstructions and comparative analyses of Kickxellomycotina fungi.</title>
        <authorList>
            <person name="Reynolds N.K."/>
            <person name="Stajich J.E."/>
            <person name="Barry K."/>
            <person name="Grigoriev I.V."/>
            <person name="Crous P."/>
            <person name="Smith M.E."/>
        </authorList>
    </citation>
    <scope>NUCLEOTIDE SEQUENCE</scope>
    <source>
        <strain evidence="1">Benny 63K</strain>
    </source>
</reference>
<gene>
    <name evidence="1" type="primary">CDH1_2</name>
    <name evidence="1" type="ORF">LPJ66_004809</name>
</gene>
<accession>A0ACC1IK26</accession>
<comment type="caution">
    <text evidence="1">The sequence shown here is derived from an EMBL/GenBank/DDBJ whole genome shotgun (WGS) entry which is preliminary data.</text>
</comment>
<name>A0ACC1IK26_9FUNG</name>
<dbReference type="Proteomes" id="UP001150581">
    <property type="component" value="Unassembled WGS sequence"/>
</dbReference>
<keyword evidence="2" id="KW-1185">Reference proteome</keyword>
<evidence type="ECO:0000313" key="2">
    <source>
        <dbReference type="Proteomes" id="UP001150581"/>
    </source>
</evidence>